<gene>
    <name evidence="3" type="ORF">P167DRAFT_481965</name>
</gene>
<feature type="domain" description="DUF7719" evidence="2">
    <location>
        <begin position="116"/>
        <end position="183"/>
    </location>
</feature>
<feature type="transmembrane region" description="Helical" evidence="1">
    <location>
        <begin position="152"/>
        <end position="178"/>
    </location>
</feature>
<accession>A0A3N4KZI0</accession>
<dbReference type="Proteomes" id="UP000277580">
    <property type="component" value="Unassembled WGS sequence"/>
</dbReference>
<feature type="transmembrane region" description="Helical" evidence="1">
    <location>
        <begin position="112"/>
        <end position="131"/>
    </location>
</feature>
<dbReference type="InterPro" id="IPR056136">
    <property type="entry name" value="DUF7719"/>
</dbReference>
<dbReference type="EMBL" id="ML119111">
    <property type="protein sequence ID" value="RPB15957.1"/>
    <property type="molecule type" value="Genomic_DNA"/>
</dbReference>
<keyword evidence="4" id="KW-1185">Reference proteome</keyword>
<dbReference type="InParanoid" id="A0A3N4KZI0"/>
<dbReference type="STRING" id="1392247.A0A3N4KZI0"/>
<reference evidence="3 4" key="1">
    <citation type="journal article" date="2018" name="Nat. Ecol. Evol.">
        <title>Pezizomycetes genomes reveal the molecular basis of ectomycorrhizal truffle lifestyle.</title>
        <authorList>
            <person name="Murat C."/>
            <person name="Payen T."/>
            <person name="Noel B."/>
            <person name="Kuo A."/>
            <person name="Morin E."/>
            <person name="Chen J."/>
            <person name="Kohler A."/>
            <person name="Krizsan K."/>
            <person name="Balestrini R."/>
            <person name="Da Silva C."/>
            <person name="Montanini B."/>
            <person name="Hainaut M."/>
            <person name="Levati E."/>
            <person name="Barry K.W."/>
            <person name="Belfiori B."/>
            <person name="Cichocki N."/>
            <person name="Clum A."/>
            <person name="Dockter R.B."/>
            <person name="Fauchery L."/>
            <person name="Guy J."/>
            <person name="Iotti M."/>
            <person name="Le Tacon F."/>
            <person name="Lindquist E.A."/>
            <person name="Lipzen A."/>
            <person name="Malagnac F."/>
            <person name="Mello A."/>
            <person name="Molinier V."/>
            <person name="Miyauchi S."/>
            <person name="Poulain J."/>
            <person name="Riccioni C."/>
            <person name="Rubini A."/>
            <person name="Sitrit Y."/>
            <person name="Splivallo R."/>
            <person name="Traeger S."/>
            <person name="Wang M."/>
            <person name="Zifcakova L."/>
            <person name="Wipf D."/>
            <person name="Zambonelli A."/>
            <person name="Paolocci F."/>
            <person name="Nowrousian M."/>
            <person name="Ottonello S."/>
            <person name="Baldrian P."/>
            <person name="Spatafora J.W."/>
            <person name="Henrissat B."/>
            <person name="Nagy L.G."/>
            <person name="Aury J.M."/>
            <person name="Wincker P."/>
            <person name="Grigoriev I.V."/>
            <person name="Bonfante P."/>
            <person name="Martin F.M."/>
        </authorList>
    </citation>
    <scope>NUCLEOTIDE SEQUENCE [LARGE SCALE GENOMIC DNA]</scope>
    <source>
        <strain evidence="3 4">CCBAS932</strain>
    </source>
</reference>
<dbReference type="PANTHER" id="PTHR37846:SF1">
    <property type="entry name" value="DEACETYLASE-LIKE PROTEIN"/>
    <property type="match status" value="1"/>
</dbReference>
<keyword evidence="1" id="KW-1133">Transmembrane helix</keyword>
<name>A0A3N4KZI0_9PEZI</name>
<evidence type="ECO:0000313" key="4">
    <source>
        <dbReference type="Proteomes" id="UP000277580"/>
    </source>
</evidence>
<sequence>MPLSRPPPTSTSTDGAPRPKTLVELIDEKRPRHPDGTPILPSNDDDDVVLFGAGMTAAMWTGPLAMLLFTFDVLVHQQYVQEVEMAEIVWRVVKAVPAMFILLYVFHPRRHWASVQLFFFVVSVAAGCWVVHAVNRYGYYKVMKRAPAVGTLWIWAAVEMTLGPVVLSSLVVAGYTWWMGYGFL</sequence>
<dbReference type="OrthoDB" id="5597489at2759"/>
<dbReference type="AlphaFoldDB" id="A0A3N4KZI0"/>
<evidence type="ECO:0000313" key="3">
    <source>
        <dbReference type="EMBL" id="RPB15957.1"/>
    </source>
</evidence>
<dbReference type="Pfam" id="PF24841">
    <property type="entry name" value="DUF7719"/>
    <property type="match status" value="1"/>
</dbReference>
<organism evidence="3 4">
    <name type="scientific">Morchella conica CCBAS932</name>
    <dbReference type="NCBI Taxonomy" id="1392247"/>
    <lineage>
        <taxon>Eukaryota</taxon>
        <taxon>Fungi</taxon>
        <taxon>Dikarya</taxon>
        <taxon>Ascomycota</taxon>
        <taxon>Pezizomycotina</taxon>
        <taxon>Pezizomycetes</taxon>
        <taxon>Pezizales</taxon>
        <taxon>Morchellaceae</taxon>
        <taxon>Morchella</taxon>
    </lineage>
</organism>
<dbReference type="PANTHER" id="PTHR37846">
    <property type="entry name" value="YALI0B21296P"/>
    <property type="match status" value="1"/>
</dbReference>
<keyword evidence="1" id="KW-0472">Membrane</keyword>
<feature type="transmembrane region" description="Helical" evidence="1">
    <location>
        <begin position="48"/>
        <end position="76"/>
    </location>
</feature>
<keyword evidence="1" id="KW-0812">Transmembrane</keyword>
<proteinExistence type="predicted"/>
<protein>
    <recommendedName>
        <fullName evidence="2">DUF7719 domain-containing protein</fullName>
    </recommendedName>
</protein>
<feature type="transmembrane region" description="Helical" evidence="1">
    <location>
        <begin position="88"/>
        <end position="106"/>
    </location>
</feature>
<evidence type="ECO:0000256" key="1">
    <source>
        <dbReference type="SAM" id="Phobius"/>
    </source>
</evidence>
<evidence type="ECO:0000259" key="2">
    <source>
        <dbReference type="Pfam" id="PF24841"/>
    </source>
</evidence>